<dbReference type="RefSeq" id="WP_115451461.1">
    <property type="nucleotide sequence ID" value="NZ_QNQT01000002.1"/>
</dbReference>
<comment type="caution">
    <text evidence="3">The sequence shown here is derived from an EMBL/GenBank/DDBJ whole genome shotgun (WGS) entry which is preliminary data.</text>
</comment>
<keyword evidence="4" id="KW-1185">Reference proteome</keyword>
<evidence type="ECO:0000256" key="2">
    <source>
        <dbReference type="SAM" id="Phobius"/>
    </source>
</evidence>
<proteinExistence type="predicted"/>
<evidence type="ECO:0000313" key="4">
    <source>
        <dbReference type="Proteomes" id="UP000257144"/>
    </source>
</evidence>
<feature type="region of interest" description="Disordered" evidence="1">
    <location>
        <begin position="41"/>
        <end position="65"/>
    </location>
</feature>
<keyword evidence="2" id="KW-1133">Transmembrane helix</keyword>
<dbReference type="Proteomes" id="UP000257144">
    <property type="component" value="Unassembled WGS sequence"/>
</dbReference>
<reference evidence="3 4" key="1">
    <citation type="submission" date="2018-07" db="EMBL/GenBank/DDBJ databases">
        <title>Bacillus sp. YLB-04 draft genome sequence.</title>
        <authorList>
            <person name="Yu L."/>
            <person name="Tang X."/>
        </authorList>
    </citation>
    <scope>NUCLEOTIDE SEQUENCE [LARGE SCALE GENOMIC DNA]</scope>
    <source>
        <strain evidence="3 4">YLB-04</strain>
    </source>
</reference>
<feature type="compositionally biased region" description="Basic and acidic residues" evidence="1">
    <location>
        <begin position="41"/>
        <end position="52"/>
    </location>
</feature>
<evidence type="ECO:0000256" key="1">
    <source>
        <dbReference type="SAM" id="MobiDB-lite"/>
    </source>
</evidence>
<feature type="transmembrane region" description="Helical" evidence="2">
    <location>
        <begin position="6"/>
        <end position="23"/>
    </location>
</feature>
<sequence length="65" mass="7480">MEIIYAMTFIISCVVLGVLFRQIDIQLKITNILDLHLKANKEENDDEKKEDSTLGLNPPPEKHDK</sequence>
<dbReference type="AlphaFoldDB" id="A0A3D8GTJ3"/>
<dbReference type="EMBL" id="QNQT01000002">
    <property type="protein sequence ID" value="RDU37790.1"/>
    <property type="molecule type" value="Genomic_DNA"/>
</dbReference>
<name>A0A3D8GTJ3_9BACI</name>
<gene>
    <name evidence="3" type="ORF">DRW41_08185</name>
</gene>
<evidence type="ECO:0000313" key="3">
    <source>
        <dbReference type="EMBL" id="RDU37790.1"/>
    </source>
</evidence>
<keyword evidence="2" id="KW-0812">Transmembrane</keyword>
<protein>
    <submittedName>
        <fullName evidence="3">Uncharacterized protein</fullName>
    </submittedName>
</protein>
<organism evidence="3 4">
    <name type="scientific">Neobacillus piezotolerans</name>
    <dbReference type="NCBI Taxonomy" id="2259171"/>
    <lineage>
        <taxon>Bacteria</taxon>
        <taxon>Bacillati</taxon>
        <taxon>Bacillota</taxon>
        <taxon>Bacilli</taxon>
        <taxon>Bacillales</taxon>
        <taxon>Bacillaceae</taxon>
        <taxon>Neobacillus</taxon>
    </lineage>
</organism>
<keyword evidence="2" id="KW-0472">Membrane</keyword>
<accession>A0A3D8GTJ3</accession>